<accession>A0A0F6TV64</accession>
<evidence type="ECO:0000256" key="3">
    <source>
        <dbReference type="ARBA" id="ARBA00023027"/>
    </source>
</evidence>
<dbReference type="PIRSF" id="PIRSF000124">
    <property type="entry name" value="UDPglc_GDPman_dh"/>
    <property type="match status" value="1"/>
</dbReference>
<proteinExistence type="inferred from homology"/>
<dbReference type="SUPFAM" id="SSF48179">
    <property type="entry name" value="6-phosphogluconate dehydrogenase C-terminal domain-like"/>
    <property type="match status" value="1"/>
</dbReference>
<sequence length="426" mass="47435">MSFNLENYKIGIIGLGYVGLPLAVEFGKKIKTLGFDINEKRIKELSAGNDFTLECTSDELTQAHSLQYSCDHKELATCNVFIVTVPTPIDEYKQPDLTPLVKASETLGKIIKKDDIVIYESTVYPGATEEVCIPVIEKISGLTFNTDFFAGYSPERINPGDKEHRVTTIKKVTSGSTPEIAEVVDKLYGTIITAGTHKASSIRVAEAAKVIENTQRDLNIALINELAMIFNKLGIDTEEVLKAAGTKWNFLPFRPGLVGGHCIGVDPYYLTHKAQAIGYHPEVILAGRRINDGMSRYVASQLIKAMLKKKLQIEGANVLIMGLTFKENCPDLRNTKVVDIFSELKEYNVAVDIYDPWVNVEEAYHEYGINVLNTLSDKKYDGVIFAVAHSQFKNMSKEDVKGLIRDDGVVYDLKYIIDPNLVDIRL</sequence>
<dbReference type="Pfam" id="PF03721">
    <property type="entry name" value="UDPG_MGDP_dh_N"/>
    <property type="match status" value="1"/>
</dbReference>
<dbReference type="GO" id="GO:0000271">
    <property type="term" value="P:polysaccharide biosynthetic process"/>
    <property type="evidence" value="ECO:0007669"/>
    <property type="project" value="InterPro"/>
</dbReference>
<dbReference type="SUPFAM" id="SSF52413">
    <property type="entry name" value="UDP-glucose/GDP-mannose dehydrogenase C-terminal domain"/>
    <property type="match status" value="1"/>
</dbReference>
<dbReference type="PATRIC" id="fig|1261127.3.peg.2290"/>
<protein>
    <submittedName>
        <fullName evidence="6">Vi polysaccharide biosynthesis protein VipA/TviB</fullName>
    </submittedName>
</protein>
<dbReference type="InterPro" id="IPR017476">
    <property type="entry name" value="UDP-Glc/GDP-Man"/>
</dbReference>
<dbReference type="GO" id="GO:0051287">
    <property type="term" value="F:NAD binding"/>
    <property type="evidence" value="ECO:0007669"/>
    <property type="project" value="InterPro"/>
</dbReference>
<dbReference type="InterPro" id="IPR036220">
    <property type="entry name" value="UDP-Glc/GDP-Man_DH_C_sf"/>
</dbReference>
<dbReference type="RefSeq" id="WP_046481493.1">
    <property type="nucleotide sequence ID" value="NZ_CP011132.1"/>
</dbReference>
<dbReference type="SMART" id="SM00984">
    <property type="entry name" value="UDPG_MGDP_dh_C"/>
    <property type="match status" value="1"/>
</dbReference>
<name>A0A0F6TV64_CITAM</name>
<feature type="domain" description="UDP-glucose/GDP-mannose dehydrogenase C-terminal" evidence="5">
    <location>
        <begin position="319"/>
        <end position="419"/>
    </location>
</feature>
<keyword evidence="2" id="KW-0560">Oxidoreductase</keyword>
<dbReference type="InterPro" id="IPR036291">
    <property type="entry name" value="NAD(P)-bd_dom_sf"/>
</dbReference>
<evidence type="ECO:0000256" key="4">
    <source>
        <dbReference type="PIRNR" id="PIRNR000124"/>
    </source>
</evidence>
<evidence type="ECO:0000313" key="6">
    <source>
        <dbReference type="EMBL" id="AKE59071.1"/>
    </source>
</evidence>
<comment type="similarity">
    <text evidence="1 4">Belongs to the UDP-glucose/GDP-mannose dehydrogenase family.</text>
</comment>
<dbReference type="InterPro" id="IPR028359">
    <property type="entry name" value="UDP_ManNAc/GlcNAc_DH"/>
</dbReference>
<organism evidence="6 7">
    <name type="scientific">Citrobacter amalonaticus Y19</name>
    <dbReference type="NCBI Taxonomy" id="1261127"/>
    <lineage>
        <taxon>Bacteria</taxon>
        <taxon>Pseudomonadati</taxon>
        <taxon>Pseudomonadota</taxon>
        <taxon>Gammaproteobacteria</taxon>
        <taxon>Enterobacterales</taxon>
        <taxon>Enterobacteriaceae</taxon>
        <taxon>Citrobacter</taxon>
    </lineage>
</organism>
<dbReference type="EMBL" id="CP011132">
    <property type="protein sequence ID" value="AKE59071.1"/>
    <property type="molecule type" value="Genomic_DNA"/>
</dbReference>
<dbReference type="Pfam" id="PF03720">
    <property type="entry name" value="UDPG_MGDP_dh_C"/>
    <property type="match status" value="1"/>
</dbReference>
<dbReference type="InterPro" id="IPR014027">
    <property type="entry name" value="UDP-Glc/GDP-Man_DH_C"/>
</dbReference>
<dbReference type="InterPro" id="IPR008927">
    <property type="entry name" value="6-PGluconate_DH-like_C_sf"/>
</dbReference>
<dbReference type="InterPro" id="IPR001732">
    <property type="entry name" value="UDP-Glc/GDP-Man_DH_N"/>
</dbReference>
<dbReference type="NCBIfam" id="NF011729">
    <property type="entry name" value="PRK15182.1"/>
    <property type="match status" value="1"/>
</dbReference>
<reference evidence="6 7" key="1">
    <citation type="journal article" date="2013" name="Appl. Microbiol. Biotechnol.">
        <title>Glycerol assimilation and production of 1,3-propanediol by Citrobacter amalonaticus Y19.</title>
        <authorList>
            <person name="Ainala S.K."/>
            <person name="Ashok S."/>
            <person name="Ko Y."/>
            <person name="Park S."/>
        </authorList>
    </citation>
    <scope>NUCLEOTIDE SEQUENCE [LARGE SCALE GENOMIC DNA]</scope>
    <source>
        <strain evidence="6 7">Y19</strain>
    </source>
</reference>
<evidence type="ECO:0000256" key="2">
    <source>
        <dbReference type="ARBA" id="ARBA00023002"/>
    </source>
</evidence>
<gene>
    <name evidence="6" type="ORF">F384_10985</name>
</gene>
<dbReference type="PANTHER" id="PTHR43491">
    <property type="entry name" value="UDP-N-ACETYL-D-MANNOSAMINE DEHYDROGENASE"/>
    <property type="match status" value="1"/>
</dbReference>
<dbReference type="PANTHER" id="PTHR43491:SF2">
    <property type="entry name" value="UDP-N-ACETYL-D-MANNOSAMINE DEHYDROGENASE"/>
    <property type="match status" value="1"/>
</dbReference>
<dbReference type="InterPro" id="IPR014026">
    <property type="entry name" value="UDP-Glc/GDP-Man_DH_dimer"/>
</dbReference>
<dbReference type="Gene3D" id="3.40.50.720">
    <property type="entry name" value="NAD(P)-binding Rossmann-like Domain"/>
    <property type="match status" value="2"/>
</dbReference>
<dbReference type="PIRSF" id="PIRSF500136">
    <property type="entry name" value="UDP_ManNAc_DH"/>
    <property type="match status" value="1"/>
</dbReference>
<dbReference type="SUPFAM" id="SSF51735">
    <property type="entry name" value="NAD(P)-binding Rossmann-fold domains"/>
    <property type="match status" value="1"/>
</dbReference>
<evidence type="ECO:0000313" key="7">
    <source>
        <dbReference type="Proteomes" id="UP000034085"/>
    </source>
</evidence>
<dbReference type="GO" id="GO:0016616">
    <property type="term" value="F:oxidoreductase activity, acting on the CH-OH group of donors, NAD or NADP as acceptor"/>
    <property type="evidence" value="ECO:0007669"/>
    <property type="project" value="InterPro"/>
</dbReference>
<dbReference type="NCBIfam" id="TIGR03026">
    <property type="entry name" value="NDP-sugDHase"/>
    <property type="match status" value="1"/>
</dbReference>
<dbReference type="Proteomes" id="UP000034085">
    <property type="component" value="Chromosome"/>
</dbReference>
<evidence type="ECO:0000256" key="1">
    <source>
        <dbReference type="ARBA" id="ARBA00006601"/>
    </source>
</evidence>
<dbReference type="GO" id="GO:0016628">
    <property type="term" value="F:oxidoreductase activity, acting on the CH-CH group of donors, NAD or NADP as acceptor"/>
    <property type="evidence" value="ECO:0007669"/>
    <property type="project" value="InterPro"/>
</dbReference>
<keyword evidence="3" id="KW-0520">NAD</keyword>
<dbReference type="KEGG" id="cama:F384_10985"/>
<dbReference type="OrthoDB" id="9803238at2"/>
<dbReference type="Pfam" id="PF00984">
    <property type="entry name" value="UDPG_MGDP_dh"/>
    <property type="match status" value="1"/>
</dbReference>
<dbReference type="HOGENOM" id="CLU_023810_3_1_6"/>
<dbReference type="AlphaFoldDB" id="A0A0F6TV64"/>
<evidence type="ECO:0000259" key="5">
    <source>
        <dbReference type="SMART" id="SM00984"/>
    </source>
</evidence>